<dbReference type="PANTHER" id="PTHR48098">
    <property type="entry name" value="ENTEROCHELIN ESTERASE-RELATED"/>
    <property type="match status" value="1"/>
</dbReference>
<dbReference type="AlphaFoldDB" id="A0A8A4TMS0"/>
<organism evidence="1 2">
    <name type="scientific">Sulfidibacter corallicola</name>
    <dbReference type="NCBI Taxonomy" id="2818388"/>
    <lineage>
        <taxon>Bacteria</taxon>
        <taxon>Pseudomonadati</taxon>
        <taxon>Acidobacteriota</taxon>
        <taxon>Holophagae</taxon>
        <taxon>Acanthopleuribacterales</taxon>
        <taxon>Acanthopleuribacteraceae</taxon>
        <taxon>Sulfidibacter</taxon>
    </lineage>
</organism>
<evidence type="ECO:0000313" key="1">
    <source>
        <dbReference type="EMBL" id="QTD51266.1"/>
    </source>
</evidence>
<gene>
    <name evidence="1" type="ORF">J3U87_02260</name>
</gene>
<dbReference type="Proteomes" id="UP000663929">
    <property type="component" value="Chromosome"/>
</dbReference>
<accession>A0A8A4TMS0</accession>
<dbReference type="EMBL" id="CP071793">
    <property type="protein sequence ID" value="QTD51266.1"/>
    <property type="molecule type" value="Genomic_DNA"/>
</dbReference>
<dbReference type="InterPro" id="IPR000801">
    <property type="entry name" value="Esterase-like"/>
</dbReference>
<dbReference type="GO" id="GO:0016787">
    <property type="term" value="F:hydrolase activity"/>
    <property type="evidence" value="ECO:0007669"/>
    <property type="project" value="UniProtKB-KW"/>
</dbReference>
<keyword evidence="1" id="KW-0378">Hydrolase</keyword>
<reference evidence="1" key="1">
    <citation type="submission" date="2021-03" db="EMBL/GenBank/DDBJ databases">
        <title>Acanthopleuribacteraceae sp. M133.</title>
        <authorList>
            <person name="Wang G."/>
        </authorList>
    </citation>
    <scope>NUCLEOTIDE SEQUENCE</scope>
    <source>
        <strain evidence="1">M133</strain>
    </source>
</reference>
<protein>
    <submittedName>
        <fullName evidence="1">Alpha/beta hydrolase</fullName>
    </submittedName>
</protein>
<dbReference type="SUPFAM" id="SSF53474">
    <property type="entry name" value="alpha/beta-Hydrolases"/>
    <property type="match status" value="1"/>
</dbReference>
<dbReference type="RefSeq" id="WP_237381398.1">
    <property type="nucleotide sequence ID" value="NZ_CP071793.1"/>
</dbReference>
<evidence type="ECO:0000313" key="2">
    <source>
        <dbReference type="Proteomes" id="UP000663929"/>
    </source>
</evidence>
<dbReference type="KEGG" id="scor:J3U87_02260"/>
<dbReference type="Gene3D" id="3.40.50.1820">
    <property type="entry name" value="alpha/beta hydrolase"/>
    <property type="match status" value="1"/>
</dbReference>
<dbReference type="Pfam" id="PF00756">
    <property type="entry name" value="Esterase"/>
    <property type="match status" value="1"/>
</dbReference>
<proteinExistence type="predicted"/>
<dbReference type="PANTHER" id="PTHR48098:SF6">
    <property type="entry name" value="FERRI-BACILLIBACTIN ESTERASE BESA"/>
    <property type="match status" value="1"/>
</dbReference>
<keyword evidence="2" id="KW-1185">Reference proteome</keyword>
<dbReference type="InterPro" id="IPR029058">
    <property type="entry name" value="AB_hydrolase_fold"/>
</dbReference>
<sequence>MPLNPTAEVRIHYPLNGRRMVLRTSNDWHRDVSPTLQTRDKAIFTFWEPSEPLEFKPMLVDDHGQHWSQGRNYTLYPYWGRPFTIYPHFFEGATEGTISEQIGIPSDNPDEQLFTARIYMPPGYRENTLKRYPVLYMHDGTNLFFPDEAFLGREWQVDETMNLLNALSVIDKTIVVGIYAANRNHDYTHPGYHRYGEGVVHHLKTHIDRNYRTLSDPIHTGVMGSSLGGVVSFYLAWQWPKVFGKVACMSSTFGYRDDLYERVRKDPKRPVRIYLDSGWPEDNFDATKRMKDLLIHHGFQFGSDLLYFNFPLAGHHEGFWAARLHIPFQFLFGKNNDRKKPPIAPDPPGPTF</sequence>
<name>A0A8A4TMS0_SULCO</name>
<dbReference type="InterPro" id="IPR050583">
    <property type="entry name" value="Mycobacterial_A85_antigen"/>
</dbReference>